<evidence type="ECO:0000259" key="3">
    <source>
        <dbReference type="SMART" id="SM00198"/>
    </source>
</evidence>
<evidence type="ECO:0000313" key="5">
    <source>
        <dbReference type="Proteomes" id="UP001273209"/>
    </source>
</evidence>
<accession>A0AAE1M0N1</accession>
<feature type="chain" id="PRO_5042243187" description="SCP domain-containing protein" evidence="2">
    <location>
        <begin position="18"/>
        <end position="371"/>
    </location>
</feature>
<dbReference type="Gene3D" id="3.40.33.10">
    <property type="entry name" value="CAP"/>
    <property type="match status" value="1"/>
</dbReference>
<evidence type="ECO:0000256" key="2">
    <source>
        <dbReference type="SAM" id="SignalP"/>
    </source>
</evidence>
<organism evidence="4 5">
    <name type="scientific">Trichoderma aggressivum f. europaeum</name>
    <dbReference type="NCBI Taxonomy" id="173218"/>
    <lineage>
        <taxon>Eukaryota</taxon>
        <taxon>Fungi</taxon>
        <taxon>Dikarya</taxon>
        <taxon>Ascomycota</taxon>
        <taxon>Pezizomycotina</taxon>
        <taxon>Sordariomycetes</taxon>
        <taxon>Hypocreomycetidae</taxon>
        <taxon>Hypocreales</taxon>
        <taxon>Hypocreaceae</taxon>
        <taxon>Trichoderma</taxon>
    </lineage>
</organism>
<feature type="signal peptide" evidence="2">
    <location>
        <begin position="1"/>
        <end position="17"/>
    </location>
</feature>
<feature type="compositionally biased region" description="Pro residues" evidence="1">
    <location>
        <begin position="68"/>
        <end position="109"/>
    </location>
</feature>
<dbReference type="InterPro" id="IPR014044">
    <property type="entry name" value="CAP_dom"/>
</dbReference>
<dbReference type="PRINTS" id="PR00837">
    <property type="entry name" value="V5TPXLIKE"/>
</dbReference>
<dbReference type="PROSITE" id="PS01009">
    <property type="entry name" value="CRISP_1"/>
    <property type="match status" value="1"/>
</dbReference>
<dbReference type="AlphaFoldDB" id="A0AAE1M0N1"/>
<proteinExistence type="predicted"/>
<comment type="caution">
    <text evidence="4">The sequence shown here is derived from an EMBL/GenBank/DDBJ whole genome shotgun (WGS) entry which is preliminary data.</text>
</comment>
<protein>
    <recommendedName>
        <fullName evidence="3">SCP domain-containing protein</fullName>
    </recommendedName>
</protein>
<gene>
    <name evidence="4" type="ORF">Triagg1_5059</name>
</gene>
<name>A0AAE1M0N1_9HYPO</name>
<feature type="compositionally biased region" description="Pro residues" evidence="1">
    <location>
        <begin position="165"/>
        <end position="187"/>
    </location>
</feature>
<dbReference type="SMART" id="SM00198">
    <property type="entry name" value="SCP"/>
    <property type="match status" value="1"/>
</dbReference>
<feature type="region of interest" description="Disordered" evidence="1">
    <location>
        <begin position="64"/>
        <end position="200"/>
    </location>
</feature>
<dbReference type="FunFam" id="3.40.33.10:FF:000018">
    <property type="entry name" value="SCP-like extracellular protein, putative"/>
    <property type="match status" value="1"/>
</dbReference>
<dbReference type="GO" id="GO:0005576">
    <property type="term" value="C:extracellular region"/>
    <property type="evidence" value="ECO:0007669"/>
    <property type="project" value="InterPro"/>
</dbReference>
<dbReference type="Pfam" id="PF00188">
    <property type="entry name" value="CAP"/>
    <property type="match status" value="1"/>
</dbReference>
<feature type="compositionally biased region" description="Pro residues" evidence="1">
    <location>
        <begin position="144"/>
        <end position="156"/>
    </location>
</feature>
<dbReference type="EMBL" id="JAWRVG010000017">
    <property type="protein sequence ID" value="KAK4074463.1"/>
    <property type="molecule type" value="Genomic_DNA"/>
</dbReference>
<evidence type="ECO:0000256" key="1">
    <source>
        <dbReference type="SAM" id="MobiDB-lite"/>
    </source>
</evidence>
<feature type="compositionally biased region" description="Low complexity" evidence="1">
    <location>
        <begin position="188"/>
        <end position="200"/>
    </location>
</feature>
<reference evidence="4" key="1">
    <citation type="submission" date="2023-11" db="EMBL/GenBank/DDBJ databases">
        <title>The genome sequences of three competitors of mushroom-forming fungi.</title>
        <authorList>
            <person name="Beijen E."/>
            <person name="Ohm R.A."/>
        </authorList>
    </citation>
    <scope>NUCLEOTIDE SEQUENCE</scope>
    <source>
        <strain evidence="4">CBS 100526</strain>
    </source>
</reference>
<dbReference type="RefSeq" id="XP_062755884.1">
    <property type="nucleotide sequence ID" value="XM_062899532.1"/>
</dbReference>
<dbReference type="InterPro" id="IPR001283">
    <property type="entry name" value="CRISP-related"/>
</dbReference>
<keyword evidence="5" id="KW-1185">Reference proteome</keyword>
<sequence length="371" mass="37734">MKSSAVLLAAGALLVSAMPLDKRALDIQWVTDIVTVTVTVDPSASAASATPTAGGVFVQNVSEQPAATPSPQPAAPAPKPAAPAPKPAAPAPKPVYAPPPPPPAAPSPKPAVTQQSVPQAAPQPAPASSAPAVAPKPVIVPAESPAPAPKPSPSPTPEVVVAKPSPKPAPSPSPSPKPAPSPSPSPKPAASSPVASAPASGNDYSSIVVNEHNIHRANHSAPDLAWDTTLAGYAKTIAEGCVFAHDMNQGGGGYGQNLASWGSTGDIDDLQLESARRGITDQWYNDEMENWTFFGLDNPPSGSNLDAWGHFTQLVWKSSTKVGCYTAKCPAGTVLSMPSWYTVCNYGPPGNFGGEYAENVLPALGHPGITI</sequence>
<dbReference type="PANTHER" id="PTHR10334">
    <property type="entry name" value="CYSTEINE-RICH SECRETORY PROTEIN-RELATED"/>
    <property type="match status" value="1"/>
</dbReference>
<evidence type="ECO:0000313" key="4">
    <source>
        <dbReference type="EMBL" id="KAK4074463.1"/>
    </source>
</evidence>
<dbReference type="GeneID" id="87919436"/>
<dbReference type="CDD" id="cd05380">
    <property type="entry name" value="CAP_euk"/>
    <property type="match status" value="1"/>
</dbReference>
<dbReference type="InterPro" id="IPR018244">
    <property type="entry name" value="Allrgn_V5/Tpx1_CS"/>
</dbReference>
<keyword evidence="2" id="KW-0732">Signal</keyword>
<dbReference type="InterPro" id="IPR035940">
    <property type="entry name" value="CAP_sf"/>
</dbReference>
<dbReference type="SUPFAM" id="SSF55797">
    <property type="entry name" value="PR-1-like"/>
    <property type="match status" value="1"/>
</dbReference>
<feature type="domain" description="SCP" evidence="3">
    <location>
        <begin position="203"/>
        <end position="354"/>
    </location>
</feature>
<feature type="compositionally biased region" description="Low complexity" evidence="1">
    <location>
        <begin position="110"/>
        <end position="143"/>
    </location>
</feature>
<dbReference type="Proteomes" id="UP001273209">
    <property type="component" value="Unassembled WGS sequence"/>
</dbReference>